<feature type="compositionally biased region" description="Acidic residues" evidence="10">
    <location>
        <begin position="160"/>
        <end position="169"/>
    </location>
</feature>
<evidence type="ECO:0000256" key="5">
    <source>
        <dbReference type="ARBA" id="ARBA00022884"/>
    </source>
</evidence>
<name>A0ABP0X6M8_9BRYO</name>
<feature type="compositionally biased region" description="Polar residues" evidence="10">
    <location>
        <begin position="998"/>
        <end position="1010"/>
    </location>
</feature>
<evidence type="ECO:0000313" key="13">
    <source>
        <dbReference type="EMBL" id="CAK9273252.1"/>
    </source>
</evidence>
<evidence type="ECO:0000256" key="10">
    <source>
        <dbReference type="SAM" id="MobiDB-lite"/>
    </source>
</evidence>
<dbReference type="Pfam" id="PF00076">
    <property type="entry name" value="RRM_1"/>
    <property type="match status" value="1"/>
</dbReference>
<keyword evidence="5 7" id="KW-0694">RNA-binding</keyword>
<feature type="domain" description="C3H1-type" evidence="12">
    <location>
        <begin position="352"/>
        <end position="380"/>
    </location>
</feature>
<dbReference type="CDD" id="cd12257">
    <property type="entry name" value="RRM1_RBM26_like"/>
    <property type="match status" value="1"/>
</dbReference>
<proteinExistence type="predicted"/>
<protein>
    <submittedName>
        <fullName evidence="13">Uncharacterized protein</fullName>
    </submittedName>
</protein>
<feature type="region of interest" description="Disordered" evidence="10">
    <location>
        <begin position="804"/>
        <end position="884"/>
    </location>
</feature>
<dbReference type="InterPro" id="IPR002067">
    <property type="entry name" value="MCP"/>
</dbReference>
<feature type="region of interest" description="Disordered" evidence="10">
    <location>
        <begin position="11"/>
        <end position="40"/>
    </location>
</feature>
<dbReference type="InterPro" id="IPR000571">
    <property type="entry name" value="Znf_CCCH"/>
</dbReference>
<reference evidence="13" key="1">
    <citation type="submission" date="2024-02" db="EMBL/GenBank/DDBJ databases">
        <authorList>
            <consortium name="ELIXIR-Norway"/>
            <consortium name="Elixir Norway"/>
        </authorList>
    </citation>
    <scope>NUCLEOTIDE SEQUENCE</scope>
</reference>
<feature type="region of interest" description="Disordered" evidence="10">
    <location>
        <begin position="423"/>
        <end position="462"/>
    </location>
</feature>
<feature type="compositionally biased region" description="Basic and acidic residues" evidence="10">
    <location>
        <begin position="204"/>
        <end position="237"/>
    </location>
</feature>
<evidence type="ECO:0000259" key="11">
    <source>
        <dbReference type="PROSITE" id="PS50102"/>
    </source>
</evidence>
<organism evidence="13 14">
    <name type="scientific">Sphagnum jensenii</name>
    <dbReference type="NCBI Taxonomy" id="128206"/>
    <lineage>
        <taxon>Eukaryota</taxon>
        <taxon>Viridiplantae</taxon>
        <taxon>Streptophyta</taxon>
        <taxon>Embryophyta</taxon>
        <taxon>Bryophyta</taxon>
        <taxon>Sphagnophytina</taxon>
        <taxon>Sphagnopsida</taxon>
        <taxon>Sphagnales</taxon>
        <taxon>Sphagnaceae</taxon>
        <taxon>Sphagnum</taxon>
    </lineage>
</organism>
<dbReference type="Gene3D" id="3.30.70.330">
    <property type="match status" value="1"/>
</dbReference>
<evidence type="ECO:0000313" key="14">
    <source>
        <dbReference type="Proteomes" id="UP001497444"/>
    </source>
</evidence>
<keyword evidence="2" id="KW-0813">Transport</keyword>
<keyword evidence="14" id="KW-1185">Reference proteome</keyword>
<dbReference type="Proteomes" id="UP001497444">
    <property type="component" value="Chromosome 5"/>
</dbReference>
<dbReference type="InterPro" id="IPR035979">
    <property type="entry name" value="RBD_domain_sf"/>
</dbReference>
<keyword evidence="6 8" id="KW-0472">Membrane</keyword>
<dbReference type="Pfam" id="PF00153">
    <property type="entry name" value="Mito_carr"/>
    <property type="match status" value="3"/>
</dbReference>
<evidence type="ECO:0000259" key="12">
    <source>
        <dbReference type="PROSITE" id="PS50103"/>
    </source>
</evidence>
<keyword evidence="4" id="KW-0677">Repeat</keyword>
<feature type="repeat" description="Solcar" evidence="8">
    <location>
        <begin position="1118"/>
        <end position="1210"/>
    </location>
</feature>
<feature type="region of interest" description="Disordered" evidence="10">
    <location>
        <begin position="128"/>
        <end position="247"/>
    </location>
</feature>
<evidence type="ECO:0000256" key="8">
    <source>
        <dbReference type="PROSITE-ProRule" id="PRU00282"/>
    </source>
</evidence>
<evidence type="ECO:0000256" key="7">
    <source>
        <dbReference type="PROSITE-ProRule" id="PRU00176"/>
    </source>
</evidence>
<keyword evidence="9" id="KW-0479">Metal-binding</keyword>
<feature type="zinc finger region" description="C3H1-type" evidence="9">
    <location>
        <begin position="352"/>
        <end position="380"/>
    </location>
</feature>
<evidence type="ECO:0000256" key="3">
    <source>
        <dbReference type="ARBA" id="ARBA00022692"/>
    </source>
</evidence>
<dbReference type="InterPro" id="IPR023395">
    <property type="entry name" value="MCP_dom_sf"/>
</dbReference>
<comment type="subcellular location">
    <subcellularLocation>
        <location evidence="1">Membrane</location>
        <topology evidence="1">Multi-pass membrane protein</topology>
    </subcellularLocation>
</comment>
<accession>A0ABP0X6M8</accession>
<dbReference type="PANTHER" id="PTHR14398:SF0">
    <property type="entry name" value="ZINC FINGER PROTEIN SWM"/>
    <property type="match status" value="1"/>
</dbReference>
<evidence type="ECO:0000256" key="6">
    <source>
        <dbReference type="ARBA" id="ARBA00023136"/>
    </source>
</evidence>
<feature type="compositionally biased region" description="Basic and acidic residues" evidence="10">
    <location>
        <begin position="492"/>
        <end position="502"/>
    </location>
</feature>
<keyword evidence="3 8" id="KW-0812">Transmembrane</keyword>
<keyword evidence="9" id="KW-0863">Zinc-finger</keyword>
<evidence type="ECO:0000256" key="9">
    <source>
        <dbReference type="PROSITE-ProRule" id="PRU00723"/>
    </source>
</evidence>
<dbReference type="InterPro" id="IPR018108">
    <property type="entry name" value="MCP_transmembrane"/>
</dbReference>
<dbReference type="InterPro" id="IPR045137">
    <property type="entry name" value="RBM26/27"/>
</dbReference>
<sequence length="1315" mass="141680">MAQHGWVKLERGGGTRSGVAEGRRLASSRRWQPGDAEGSMKTDDLPLHHYLIQNLKPLTEADPTLLADYVAALLKNDKSKKELQKLCIDQLYDFLGEGTKPFVFNLFHALEDGTIPSVADKLEGSKHLESTDATGGALEMRTSPSHLEQLPGSGLYAWNEEGEEEESSDEDRNHKHRRRVSQSRSLDRSDEPDSSHFNGQPPNDLKHRATDRTRGIGHFVRERPTKYDRRSGREHAGRHFSNGDELQQNMIQGGPPIRGEAAGLRYDGMHMFRGREGAGPWGMPLRPPPFPEGPPPLLPPSSGFYPGVRAMAGRGAEWSTGFGPMSGMSSGPVEHAHRGRGLGAVGLGINMRIGRPRCLDFEERGFCLRGDLCPMEHGANRIVVEDVQSLSKFNLPVTLPNGRGMSMGSGPLTVSSALMLPSTQATGSRGALASREPGVPPIGEVPVPANEPDLYDPDQPLWNKDRIEASGMITKLPSFRKRPQEQGQEGDAGSKDKTDRASEAVSRGATDGGIHGIDVGSTVWDRIGPVDRGAEGRLQEKDTIEDQQVQSRGHGLWPGKWERKEETLHVHTVTGHGQGSSAQGEVGLAVQRAKDGSSIGSQSTVARGSGSERAQQTLYVSCIPPTSNKAEVLLLHFEKFGQVVDVRIPPHSDRAFVQFASREAAESALASPDAVMGNRFIRLSWANRDSISNGNVGPVPITAHLIPLRSEPTAAHSVHTSKGRGKHGLVMLNGTGASYVPETLAIEGVGQVATSRSSISSVAATGGIVQKKQEELEMMREKIRQKQEALAKKRDDFRRKLDRLANQGSGGQGDASEGLQPNKRQKLDDNGDSNDLKESAVADGGPTTAALTRTISGDVPQASPKLAKSPHVKDTSGAMAAHTSQAAWGPARFKLDNRPSVLRVLAPLPATLTDVEVVRGHFAMFGEVASVEVEDAEGHKIDTIQPLTANSNLRVSFTNRQSAERALGQGRWLQGQTLHLTWAPVSSSSRTTEGHGAANSSLLTGNQQVCNREGNGHGERLRLGLTAASAMASEAVTFPIDITKTRLQLQGELGVTHGVVKRGALSTAVAIGREEGMAGLYRGLSPALLRHVFYTSIRIVTYEQLRKVLSEGDDPQNISVANKALIGGTSGIIGQVIASPADLVKVRMQADGRLVKLGHMPRYTGMVDAFRKIVQAEGITGLWRGVGPNAQRAFLVNMGELACYDQAKQWVIGNGISGDNIGTHTLASVISGLSATILSCPADVVKTRMMNQALDSGGASSYRNSLDCLSKTVKAEGILALWKGFFPTWARLGPWQFVFWVSYEQLRLLSGLSSF</sequence>
<feature type="region of interest" description="Disordered" evidence="10">
    <location>
        <begin position="987"/>
        <end position="1015"/>
    </location>
</feature>
<evidence type="ECO:0000256" key="1">
    <source>
        <dbReference type="ARBA" id="ARBA00004141"/>
    </source>
</evidence>
<dbReference type="InterPro" id="IPR012677">
    <property type="entry name" value="Nucleotide-bd_a/b_plait_sf"/>
</dbReference>
<dbReference type="PRINTS" id="PR00784">
    <property type="entry name" value="MTUNCOUPLING"/>
</dbReference>
<dbReference type="PANTHER" id="PTHR14398">
    <property type="entry name" value="RNA RECOGNITION RRM/RNP DOMAIN"/>
    <property type="match status" value="1"/>
</dbReference>
<evidence type="ECO:0000256" key="4">
    <source>
        <dbReference type="ARBA" id="ARBA00022737"/>
    </source>
</evidence>
<dbReference type="EMBL" id="OZ020100">
    <property type="protein sequence ID" value="CAK9273252.1"/>
    <property type="molecule type" value="Genomic_DNA"/>
</dbReference>
<feature type="compositionally biased region" description="Basic and acidic residues" evidence="10">
    <location>
        <begin position="185"/>
        <end position="194"/>
    </location>
</feature>
<dbReference type="SUPFAM" id="SSF103506">
    <property type="entry name" value="Mitochondrial carrier"/>
    <property type="match status" value="1"/>
</dbReference>
<dbReference type="SMART" id="SM00360">
    <property type="entry name" value="RRM"/>
    <property type="match status" value="1"/>
</dbReference>
<dbReference type="PROSITE" id="PS50103">
    <property type="entry name" value="ZF_C3H1"/>
    <property type="match status" value="1"/>
</dbReference>
<feature type="compositionally biased region" description="Basic and acidic residues" evidence="10">
    <location>
        <begin position="528"/>
        <end position="544"/>
    </location>
</feature>
<dbReference type="SUPFAM" id="SSF54928">
    <property type="entry name" value="RNA-binding domain, RBD"/>
    <property type="match status" value="1"/>
</dbReference>
<dbReference type="InterPro" id="IPR000504">
    <property type="entry name" value="RRM_dom"/>
</dbReference>
<feature type="repeat" description="Solcar" evidence="8">
    <location>
        <begin position="1018"/>
        <end position="1108"/>
    </location>
</feature>
<gene>
    <name evidence="13" type="ORF">CSSPJE1EN1_LOCUS18730</name>
</gene>
<dbReference type="Gene3D" id="1.50.40.10">
    <property type="entry name" value="Mitochondrial carrier domain"/>
    <property type="match status" value="1"/>
</dbReference>
<dbReference type="PROSITE" id="PS50102">
    <property type="entry name" value="RRM"/>
    <property type="match status" value="1"/>
</dbReference>
<dbReference type="PROSITE" id="PS50920">
    <property type="entry name" value="SOLCAR"/>
    <property type="match status" value="3"/>
</dbReference>
<feature type="region of interest" description="Disordered" evidence="10">
    <location>
        <begin position="474"/>
        <end position="560"/>
    </location>
</feature>
<feature type="compositionally biased region" description="Basic and acidic residues" evidence="10">
    <location>
        <begin position="825"/>
        <end position="840"/>
    </location>
</feature>
<feature type="domain" description="RRM" evidence="11">
    <location>
        <begin position="616"/>
        <end position="688"/>
    </location>
</feature>
<evidence type="ECO:0000256" key="2">
    <source>
        <dbReference type="ARBA" id="ARBA00022448"/>
    </source>
</evidence>
<keyword evidence="9" id="KW-0862">Zinc</keyword>
<feature type="repeat" description="Solcar" evidence="8">
    <location>
        <begin position="1219"/>
        <end position="1309"/>
    </location>
</feature>